<dbReference type="Proteomes" id="UP000325313">
    <property type="component" value="Unassembled WGS sequence"/>
</dbReference>
<protein>
    <recommendedName>
        <fullName evidence="2">Myb/SANT-like domain-containing protein</fullName>
    </recommendedName>
</protein>
<dbReference type="OrthoDB" id="2496699at2759"/>
<feature type="compositionally biased region" description="Polar residues" evidence="1">
    <location>
        <begin position="10"/>
        <end position="25"/>
    </location>
</feature>
<dbReference type="InterPro" id="IPR024752">
    <property type="entry name" value="Myb/SANT-like_dom"/>
</dbReference>
<name>A0A5B0P896_PUCGR</name>
<feature type="region of interest" description="Disordered" evidence="1">
    <location>
        <begin position="1"/>
        <end position="100"/>
    </location>
</feature>
<dbReference type="AlphaFoldDB" id="A0A5B0P896"/>
<dbReference type="Pfam" id="PF12776">
    <property type="entry name" value="Myb_DNA-bind_3"/>
    <property type="match status" value="1"/>
</dbReference>
<organism evidence="3 5">
    <name type="scientific">Puccinia graminis f. sp. tritici</name>
    <dbReference type="NCBI Taxonomy" id="56615"/>
    <lineage>
        <taxon>Eukaryota</taxon>
        <taxon>Fungi</taxon>
        <taxon>Dikarya</taxon>
        <taxon>Basidiomycota</taxon>
        <taxon>Pucciniomycotina</taxon>
        <taxon>Pucciniomycetes</taxon>
        <taxon>Pucciniales</taxon>
        <taxon>Pucciniaceae</taxon>
        <taxon>Puccinia</taxon>
    </lineage>
</organism>
<proteinExistence type="predicted"/>
<feature type="domain" description="Myb/SANT-like" evidence="2">
    <location>
        <begin position="105"/>
        <end position="199"/>
    </location>
</feature>
<reference evidence="5 6" key="1">
    <citation type="submission" date="2019-05" db="EMBL/GenBank/DDBJ databases">
        <title>Emergence of the Ug99 lineage of the wheat stem rust pathogen through somatic hybridization.</title>
        <authorList>
            <person name="Li F."/>
            <person name="Upadhyaya N.M."/>
            <person name="Sperschneider J."/>
            <person name="Matny O."/>
            <person name="Nguyen-Phuc H."/>
            <person name="Mago R."/>
            <person name="Raley C."/>
            <person name="Miller M.E."/>
            <person name="Silverstein K.A.T."/>
            <person name="Henningsen E."/>
            <person name="Hirsch C.D."/>
            <person name="Visser B."/>
            <person name="Pretorius Z.A."/>
            <person name="Steffenson B.J."/>
            <person name="Schwessinger B."/>
            <person name="Dodds P.N."/>
            <person name="Figueroa M."/>
        </authorList>
    </citation>
    <scope>NUCLEOTIDE SEQUENCE [LARGE SCALE GENOMIC DNA]</scope>
    <source>
        <strain evidence="3">21-0</strain>
        <strain evidence="4 6">Ug99</strain>
    </source>
</reference>
<gene>
    <name evidence="3" type="ORF">PGT21_029700</name>
    <name evidence="4" type="ORF">PGTUg99_025063</name>
</gene>
<evidence type="ECO:0000313" key="3">
    <source>
        <dbReference type="EMBL" id="KAA1096830.1"/>
    </source>
</evidence>
<feature type="compositionally biased region" description="Polar residues" evidence="1">
    <location>
        <begin position="60"/>
        <end position="95"/>
    </location>
</feature>
<evidence type="ECO:0000313" key="4">
    <source>
        <dbReference type="EMBL" id="KAA1108032.1"/>
    </source>
</evidence>
<accession>A0A5B0P896</accession>
<dbReference type="EMBL" id="VSWC01000067">
    <property type="protein sequence ID" value="KAA1096830.1"/>
    <property type="molecule type" value="Genomic_DNA"/>
</dbReference>
<dbReference type="Proteomes" id="UP000324748">
    <property type="component" value="Unassembled WGS sequence"/>
</dbReference>
<evidence type="ECO:0000313" key="6">
    <source>
        <dbReference type="Proteomes" id="UP000325313"/>
    </source>
</evidence>
<sequence length="374" mass="41408">MPRGRKEKNSQPILATQVSQQSSAAHTELLSLGSGTTGTPARTTHGLQPSLATPSVIDQPENTPPNSETGISSQNQPPNSETRPEGTNSQNQPEGDNSHRKNLVWTPAMEKSALNLYVKAVEEGKRCNNGFKPETHRWVATELSNEFPGSEFTGPKVKSKLNQTFKKWYDAFVACKEASGFGWNEDQCMVTASEEVWSSFLVSHPTAKRFKNTPFPEFHELNVIFSGNAAVGALRKGTNAIEAESNQESPPDAINNGQNLLSTASQEVRSARPGVRPPRKHRISSGDRFENTVERLIDAFISQDDNTAQTSTIHRAIEKFQDHFAEGLDMDDMVAGFSILENEAKANTFLAIRDHTYCQAWLNRQIQNHHSTTY</sequence>
<evidence type="ECO:0000256" key="1">
    <source>
        <dbReference type="SAM" id="MobiDB-lite"/>
    </source>
</evidence>
<evidence type="ECO:0000313" key="5">
    <source>
        <dbReference type="Proteomes" id="UP000324748"/>
    </source>
</evidence>
<dbReference type="PANTHER" id="PTHR46929:SF3">
    <property type="entry name" value="MYB_SANT-LIKE DOMAIN-CONTAINING PROTEIN"/>
    <property type="match status" value="1"/>
</dbReference>
<comment type="caution">
    <text evidence="3">The sequence shown here is derived from an EMBL/GenBank/DDBJ whole genome shotgun (WGS) entry which is preliminary data.</text>
</comment>
<dbReference type="PANTHER" id="PTHR46929">
    <property type="entry name" value="EXPRESSED PROTEIN"/>
    <property type="match status" value="1"/>
</dbReference>
<evidence type="ECO:0000259" key="2">
    <source>
        <dbReference type="Pfam" id="PF12776"/>
    </source>
</evidence>
<feature type="compositionally biased region" description="Polar residues" evidence="1">
    <location>
        <begin position="33"/>
        <end position="53"/>
    </location>
</feature>
<keyword evidence="5" id="KW-1185">Reference proteome</keyword>
<dbReference type="EMBL" id="VDEP01000306">
    <property type="protein sequence ID" value="KAA1108032.1"/>
    <property type="molecule type" value="Genomic_DNA"/>
</dbReference>